<dbReference type="GO" id="GO:0006047">
    <property type="term" value="P:UDP-N-acetylglucosamine metabolic process"/>
    <property type="evidence" value="ECO:0007669"/>
    <property type="project" value="TreeGrafter"/>
</dbReference>
<comment type="catalytic activity">
    <reaction evidence="1">
        <text>D-fructose 6-phosphate + L-glutamine = D-glucosamine 6-phosphate + L-glutamate</text>
        <dbReference type="Rhea" id="RHEA:13237"/>
        <dbReference type="ChEBI" id="CHEBI:29985"/>
        <dbReference type="ChEBI" id="CHEBI:58359"/>
        <dbReference type="ChEBI" id="CHEBI:58725"/>
        <dbReference type="ChEBI" id="CHEBI:61527"/>
        <dbReference type="EC" id="2.6.1.16"/>
    </reaction>
</comment>
<dbReference type="InterPro" id="IPR029055">
    <property type="entry name" value="Ntn_hydrolases_N"/>
</dbReference>
<dbReference type="GO" id="GO:0006487">
    <property type="term" value="P:protein N-linked glycosylation"/>
    <property type="evidence" value="ECO:0007669"/>
    <property type="project" value="TreeGrafter"/>
</dbReference>
<evidence type="ECO:0000313" key="12">
    <source>
        <dbReference type="Proteomes" id="UP000231382"/>
    </source>
</evidence>
<dbReference type="NCBIfam" id="NF001484">
    <property type="entry name" value="PRK00331.1"/>
    <property type="match status" value="1"/>
</dbReference>
<keyword evidence="8" id="KW-1133">Transmembrane helix</keyword>
<evidence type="ECO:0000259" key="9">
    <source>
        <dbReference type="PROSITE" id="PS51278"/>
    </source>
</evidence>
<dbReference type="PANTHER" id="PTHR10937:SF0">
    <property type="entry name" value="GLUTAMINE--FRUCTOSE-6-PHOSPHATE TRANSAMINASE (ISOMERIZING)"/>
    <property type="match status" value="1"/>
</dbReference>
<dbReference type="PANTHER" id="PTHR10937">
    <property type="entry name" value="GLUCOSAMINE--FRUCTOSE-6-PHOSPHATE AMINOTRANSFERASE, ISOMERIZING"/>
    <property type="match status" value="1"/>
</dbReference>
<evidence type="ECO:0000256" key="6">
    <source>
        <dbReference type="ARBA" id="ARBA00022737"/>
    </source>
</evidence>
<dbReference type="EC" id="2.6.1.16" evidence="2"/>
<feature type="domain" description="Glutamine amidotransferase type-2" evidence="9">
    <location>
        <begin position="9"/>
        <end position="232"/>
    </location>
</feature>
<comment type="caution">
    <text evidence="11">The sequence shown here is derived from an EMBL/GenBank/DDBJ whole genome shotgun (WGS) entry which is preliminary data.</text>
</comment>
<protein>
    <recommendedName>
        <fullName evidence="3">Glutamine--fructose-6-phosphate aminotransferase [isomerizing]</fullName>
        <ecNumber evidence="2">2.6.1.16</ecNumber>
    </recommendedName>
</protein>
<dbReference type="Proteomes" id="UP000231382">
    <property type="component" value="Unassembled WGS sequence"/>
</dbReference>
<feature type="transmembrane region" description="Helical" evidence="8">
    <location>
        <begin position="574"/>
        <end position="594"/>
    </location>
</feature>
<keyword evidence="5" id="KW-0808">Transferase</keyword>
<keyword evidence="6" id="KW-0677">Repeat</keyword>
<feature type="domain" description="SIS" evidence="10">
    <location>
        <begin position="459"/>
        <end position="603"/>
    </location>
</feature>
<dbReference type="CDD" id="cd05009">
    <property type="entry name" value="SIS_GlmS_GlmD_2"/>
    <property type="match status" value="1"/>
</dbReference>
<evidence type="ECO:0000313" key="11">
    <source>
        <dbReference type="EMBL" id="PIS07495.1"/>
    </source>
</evidence>
<dbReference type="Pfam" id="PF13522">
    <property type="entry name" value="GATase_6"/>
    <property type="match status" value="1"/>
</dbReference>
<dbReference type="PROSITE" id="PS51464">
    <property type="entry name" value="SIS"/>
    <property type="match status" value="2"/>
</dbReference>
<dbReference type="SUPFAM" id="SSF53697">
    <property type="entry name" value="SIS domain"/>
    <property type="match status" value="1"/>
</dbReference>
<dbReference type="GO" id="GO:0097367">
    <property type="term" value="F:carbohydrate derivative binding"/>
    <property type="evidence" value="ECO:0007669"/>
    <property type="project" value="InterPro"/>
</dbReference>
<evidence type="ECO:0000256" key="7">
    <source>
        <dbReference type="ARBA" id="ARBA00022962"/>
    </source>
</evidence>
<keyword evidence="8" id="KW-0472">Membrane</keyword>
<dbReference type="FunFam" id="3.60.20.10:FF:000006">
    <property type="entry name" value="Glutamine--fructose-6-phosphate aminotransferase [isomerizing]"/>
    <property type="match status" value="1"/>
</dbReference>
<dbReference type="Gene3D" id="3.40.50.10490">
    <property type="entry name" value="Glucose-6-phosphate isomerase like protein, domain 1"/>
    <property type="match status" value="2"/>
</dbReference>
<gene>
    <name evidence="11" type="primary">glmS</name>
    <name evidence="11" type="ORF">COT78_03100</name>
</gene>
<evidence type="ECO:0000256" key="1">
    <source>
        <dbReference type="ARBA" id="ARBA00001031"/>
    </source>
</evidence>
<evidence type="ECO:0000259" key="10">
    <source>
        <dbReference type="PROSITE" id="PS51464"/>
    </source>
</evidence>
<dbReference type="Pfam" id="PF01380">
    <property type="entry name" value="SIS"/>
    <property type="match status" value="2"/>
</dbReference>
<feature type="domain" description="SIS" evidence="10">
    <location>
        <begin position="293"/>
        <end position="432"/>
    </location>
</feature>
<keyword evidence="7" id="KW-0315">Glutamine amidotransferase</keyword>
<dbReference type="InterPro" id="IPR046348">
    <property type="entry name" value="SIS_dom_sf"/>
</dbReference>
<organism evidence="11 12">
    <name type="scientific">Candidatus Berkelbacteria bacterium CG10_big_fil_rev_8_21_14_0_10_43_13</name>
    <dbReference type="NCBI Taxonomy" id="1974514"/>
    <lineage>
        <taxon>Bacteria</taxon>
        <taxon>Candidatus Berkelbacteria</taxon>
    </lineage>
</organism>
<accession>A0A2H0W5X4</accession>
<dbReference type="InterPro" id="IPR035466">
    <property type="entry name" value="GlmS/AgaS_SIS"/>
</dbReference>
<reference evidence="12" key="1">
    <citation type="submission" date="2017-09" db="EMBL/GenBank/DDBJ databases">
        <title>Depth-based differentiation of microbial function through sediment-hosted aquifers and enrichment of novel symbionts in the deep terrestrial subsurface.</title>
        <authorList>
            <person name="Probst A.J."/>
            <person name="Ladd B."/>
            <person name="Jarett J.K."/>
            <person name="Geller-Mcgrath D.E."/>
            <person name="Sieber C.M.K."/>
            <person name="Emerson J.B."/>
            <person name="Anantharaman K."/>
            <person name="Thomas B.C."/>
            <person name="Malmstrom R."/>
            <person name="Stieglmeier M."/>
            <person name="Klingl A."/>
            <person name="Woyke T."/>
            <person name="Ryan C.M."/>
            <person name="Banfield J.F."/>
        </authorList>
    </citation>
    <scope>NUCLEOTIDE SEQUENCE [LARGE SCALE GENOMIC DNA]</scope>
</reference>
<evidence type="ECO:0000256" key="8">
    <source>
        <dbReference type="SAM" id="Phobius"/>
    </source>
</evidence>
<keyword evidence="8" id="KW-0812">Transmembrane</keyword>
<sequence>MNSEGVDMCGIVGFVGKKSFDEKGGVNGAEVVVDGLKRLEYRGYDSWGVAIPGEKKILLHKAVGKIGGFELSSAPELKGTIAIGHTRWATHGGVTEINSHPHLSADKTIAVVHNGIIENYQEMRAKLEKKGVKFRSQTDTEVIPQAIQIELKKTPDFKKAVRNVLNELEGSYAVAIVVEGGKKLIGARKGSPLVFGIGKDGYYLGSDVPAFLKYANKAIFLDDLEMVEADEKGYEIINITTGKKVEKKITKIAWSIEDAEKGGYPHFMIKEMLEQPMVLDKTAATSNVELKKAAAMIKRAKQIWVVACGTALHAGMYGSYIFALNNDINLRPVSAGEFPYFAKFVGKNDLVICVSQSGETADVMEAVKSAHDSGAKVLALVNVMGSSLMRASDYSIVTKAGPEICVLSTKAYLSQVAMFMMLSYELNNKIAAGKKQLKAIKADAEKILVKDSLAKIKKVAKGLARADNIYAIGRGVNYPTSLEACLKIKEVSYIHAEGFAGGDLKHGPIALIAPGTPVLVFVANDGPKGAPFGGAAKEIVSNAMEVKARGAEVIGISYENNQVFDRYFAVGDHGIFTGIVAIIYSQVLSYYIALEKKLDPDKPRNLAKSVTVK</sequence>
<dbReference type="Gene3D" id="3.60.20.10">
    <property type="entry name" value="Glutamine Phosphoribosylpyrophosphate, subunit 1, domain 1"/>
    <property type="match status" value="1"/>
</dbReference>
<dbReference type="AlphaFoldDB" id="A0A2H0W5X4"/>
<dbReference type="NCBIfam" id="TIGR01135">
    <property type="entry name" value="glmS"/>
    <property type="match status" value="1"/>
</dbReference>
<evidence type="ECO:0000256" key="4">
    <source>
        <dbReference type="ARBA" id="ARBA00022576"/>
    </source>
</evidence>
<dbReference type="InterPro" id="IPR017932">
    <property type="entry name" value="GATase_2_dom"/>
</dbReference>
<evidence type="ECO:0000256" key="3">
    <source>
        <dbReference type="ARBA" id="ARBA00016090"/>
    </source>
</evidence>
<dbReference type="PROSITE" id="PS51278">
    <property type="entry name" value="GATASE_TYPE_2"/>
    <property type="match status" value="1"/>
</dbReference>
<dbReference type="GO" id="GO:0006002">
    <property type="term" value="P:fructose 6-phosphate metabolic process"/>
    <property type="evidence" value="ECO:0007669"/>
    <property type="project" value="TreeGrafter"/>
</dbReference>
<evidence type="ECO:0000256" key="2">
    <source>
        <dbReference type="ARBA" id="ARBA00012916"/>
    </source>
</evidence>
<dbReference type="GO" id="GO:0004360">
    <property type="term" value="F:glutamine-fructose-6-phosphate transaminase (isomerizing) activity"/>
    <property type="evidence" value="ECO:0007669"/>
    <property type="project" value="UniProtKB-EC"/>
</dbReference>
<name>A0A2H0W5X4_9BACT</name>
<keyword evidence="4" id="KW-0032">Aminotransferase</keyword>
<dbReference type="SUPFAM" id="SSF56235">
    <property type="entry name" value="N-terminal nucleophile aminohydrolases (Ntn hydrolases)"/>
    <property type="match status" value="1"/>
</dbReference>
<dbReference type="EMBL" id="PEZW01000020">
    <property type="protein sequence ID" value="PIS07495.1"/>
    <property type="molecule type" value="Genomic_DNA"/>
</dbReference>
<dbReference type="InterPro" id="IPR035490">
    <property type="entry name" value="GlmS/FrlB_SIS"/>
</dbReference>
<dbReference type="CDD" id="cd05008">
    <property type="entry name" value="SIS_GlmS_GlmD_1"/>
    <property type="match status" value="1"/>
</dbReference>
<dbReference type="InterPro" id="IPR005855">
    <property type="entry name" value="GFAT"/>
</dbReference>
<proteinExistence type="predicted"/>
<evidence type="ECO:0000256" key="5">
    <source>
        <dbReference type="ARBA" id="ARBA00022679"/>
    </source>
</evidence>
<dbReference type="InterPro" id="IPR001347">
    <property type="entry name" value="SIS_dom"/>
</dbReference>
<dbReference type="CDD" id="cd00714">
    <property type="entry name" value="GFAT"/>
    <property type="match status" value="1"/>
</dbReference>
<dbReference type="InterPro" id="IPR047084">
    <property type="entry name" value="GFAT_N"/>
</dbReference>